<keyword evidence="4" id="KW-0234">DNA repair</keyword>
<dbReference type="CDD" id="cd22285">
    <property type="entry name" value="HD_XLF_N"/>
    <property type="match status" value="1"/>
</dbReference>
<dbReference type="GO" id="GO:0006303">
    <property type="term" value="P:double-strand break repair via nonhomologous end joining"/>
    <property type="evidence" value="ECO:0007669"/>
    <property type="project" value="TreeGrafter"/>
</dbReference>
<dbReference type="GO" id="GO:0045027">
    <property type="term" value="F:DNA end binding"/>
    <property type="evidence" value="ECO:0007669"/>
    <property type="project" value="TreeGrafter"/>
</dbReference>
<dbReference type="Pfam" id="PF21928">
    <property type="entry name" value="XLF_CC"/>
    <property type="match status" value="1"/>
</dbReference>
<evidence type="ECO:0000256" key="4">
    <source>
        <dbReference type="ARBA" id="ARBA00023204"/>
    </source>
</evidence>
<gene>
    <name evidence="12" type="ORF">DSL72_003883</name>
</gene>
<keyword evidence="2" id="KW-0227">DNA damage</keyword>
<evidence type="ECO:0000256" key="8">
    <source>
        <dbReference type="SAM" id="Coils"/>
    </source>
</evidence>
<sequence>MSWKPLQLSSSAGAQIPPLLISFEFNHDSYLIRLTDLTNTWAERIDRDAIIERSREENTSIDPSEDDDQLSIFLDKIKLGLAGERDTSLSLQVGMNNGSGPLPQLRIHVKVPLPGGLKDLKWRYQLKPQLPQETAETLLIPSLIAFQEKREGVRKLVELLEEKDAVIQKLVDALENQGTDLGTIFHQAAGRPGRKVDRKKASEKIRGLKIFDVDDWRRGLRFDKIGDTWALLNNLFGDGDISLNTSMKNDLGRGAQQSSWWDRMHGKTAGTSGNSDAKNATDLMERDTKQEAIPPEDDFQVQSTPPHLLKSRPKPDVSMDDDEDLDVPSQLSRVPDPDSLPISHVHAPGPNRTTSPSPSPSPSRPANVQIPIDKLSTKQKAQRQSPPSQNADDGTEDDETTSKNLSSTKTLDDDVNDNDTTDDDVTSSPPSKRQQTPQKLQTHTSPPAKKKGKLGKLGGRKAPSLEPDPEVEVEAEVEPQATEPRPKRGMLGKLGGKKRETISTLESDAQSSVWSPRKKLGTVGGKKAGAGGVGPREDTTPGEENRGRGREQTREEVEKAKGVAQPRETSRERADRKREVLKRELEAKSTAPVKKKRKF</sequence>
<dbReference type="InterPro" id="IPR038051">
    <property type="entry name" value="XRCC4-like_N_sf"/>
</dbReference>
<feature type="region of interest" description="Disordered" evidence="9">
    <location>
        <begin position="252"/>
        <end position="279"/>
    </location>
</feature>
<comment type="subcellular location">
    <subcellularLocation>
        <location evidence="1">Nucleus</location>
    </subcellularLocation>
</comment>
<feature type="compositionally biased region" description="Acidic residues" evidence="9">
    <location>
        <begin position="413"/>
        <end position="425"/>
    </location>
</feature>
<accession>A0A8A3P8B8</accession>
<dbReference type="Proteomes" id="UP000672032">
    <property type="component" value="Chromosome 1"/>
</dbReference>
<dbReference type="AlphaFoldDB" id="A0A8A3P8B8"/>
<dbReference type="OrthoDB" id="2155935at2759"/>
<feature type="coiled-coil region" evidence="8">
    <location>
        <begin position="143"/>
        <end position="177"/>
    </location>
</feature>
<dbReference type="GO" id="GO:0032807">
    <property type="term" value="C:DNA ligase IV complex"/>
    <property type="evidence" value="ECO:0007669"/>
    <property type="project" value="TreeGrafter"/>
</dbReference>
<evidence type="ECO:0000256" key="5">
    <source>
        <dbReference type="ARBA" id="ARBA00023242"/>
    </source>
</evidence>
<keyword evidence="5" id="KW-0539">Nucleus</keyword>
<dbReference type="InterPro" id="IPR053829">
    <property type="entry name" value="XLF-like_CC"/>
</dbReference>
<keyword evidence="8" id="KW-0175">Coiled coil</keyword>
<dbReference type="InterPro" id="IPR015381">
    <property type="entry name" value="XLF-like_N"/>
</dbReference>
<dbReference type="PANTHER" id="PTHR32235">
    <property type="entry name" value="NON-HOMOLOGOUS END-JOINING FACTOR 1"/>
    <property type="match status" value="1"/>
</dbReference>
<evidence type="ECO:0000313" key="12">
    <source>
        <dbReference type="EMBL" id="QSZ29369.1"/>
    </source>
</evidence>
<protein>
    <recommendedName>
        <fullName evidence="7">Non-homologous end-joining factor 1</fullName>
    </recommendedName>
</protein>
<feature type="compositionally biased region" description="Polar residues" evidence="9">
    <location>
        <begin position="378"/>
        <end position="392"/>
    </location>
</feature>
<feature type="compositionally biased region" description="Gly residues" evidence="9">
    <location>
        <begin position="522"/>
        <end position="534"/>
    </location>
</feature>
<name>A0A8A3P8B8_9HELO</name>
<dbReference type="Pfam" id="PF09302">
    <property type="entry name" value="XLF"/>
    <property type="match status" value="1"/>
</dbReference>
<evidence type="ECO:0000259" key="11">
    <source>
        <dbReference type="Pfam" id="PF21928"/>
    </source>
</evidence>
<feature type="domain" description="XLF-like N-terminal" evidence="10">
    <location>
        <begin position="2"/>
        <end position="127"/>
    </location>
</feature>
<evidence type="ECO:0000256" key="1">
    <source>
        <dbReference type="ARBA" id="ARBA00004123"/>
    </source>
</evidence>
<feature type="domain" description="XLF-like coiled-coil region" evidence="11">
    <location>
        <begin position="132"/>
        <end position="182"/>
    </location>
</feature>
<evidence type="ECO:0000256" key="3">
    <source>
        <dbReference type="ARBA" id="ARBA00023125"/>
    </source>
</evidence>
<reference evidence="12" key="1">
    <citation type="submission" date="2020-10" db="EMBL/GenBank/DDBJ databases">
        <title>Genome Sequence of Monilinia vaccinii-corymbosi Sheds Light on Mummy Berry Disease Infection of Blueberry and Mating Type.</title>
        <authorList>
            <person name="Yow A.G."/>
            <person name="Zhang Y."/>
            <person name="Bansal K."/>
            <person name="Eacker S.M."/>
            <person name="Sullivan S."/>
            <person name="Liachko I."/>
            <person name="Cubeta M.A."/>
            <person name="Rollins J.A."/>
            <person name="Ashrafi H."/>
        </authorList>
    </citation>
    <scope>NUCLEOTIDE SEQUENCE</scope>
    <source>
        <strain evidence="12">RL-1</strain>
    </source>
</reference>
<feature type="compositionally biased region" description="Basic and acidic residues" evidence="9">
    <location>
        <begin position="568"/>
        <end position="587"/>
    </location>
</feature>
<feature type="region of interest" description="Disordered" evidence="9">
    <location>
        <begin position="291"/>
        <end position="599"/>
    </location>
</feature>
<evidence type="ECO:0000256" key="7">
    <source>
        <dbReference type="ARBA" id="ARBA00044529"/>
    </source>
</evidence>
<evidence type="ECO:0000256" key="2">
    <source>
        <dbReference type="ARBA" id="ARBA00022763"/>
    </source>
</evidence>
<feature type="compositionally biased region" description="Polar residues" evidence="9">
    <location>
        <begin position="427"/>
        <end position="445"/>
    </location>
</feature>
<keyword evidence="3" id="KW-0238">DNA-binding</keyword>
<dbReference type="Gene3D" id="2.170.210.10">
    <property type="entry name" value="DNA double-strand break repair and VJ recombination XRCC4, N-terminal"/>
    <property type="match status" value="1"/>
</dbReference>
<evidence type="ECO:0000259" key="10">
    <source>
        <dbReference type="Pfam" id="PF09302"/>
    </source>
</evidence>
<comment type="similarity">
    <text evidence="6">Belongs to the XRCC4-XLF family. XLF subfamily.</text>
</comment>
<feature type="compositionally biased region" description="Acidic residues" evidence="9">
    <location>
        <begin position="467"/>
        <end position="477"/>
    </location>
</feature>
<feature type="compositionally biased region" description="Polar residues" evidence="9">
    <location>
        <begin position="269"/>
        <end position="278"/>
    </location>
</feature>
<dbReference type="EMBL" id="CP063405">
    <property type="protein sequence ID" value="QSZ29369.1"/>
    <property type="molecule type" value="Genomic_DNA"/>
</dbReference>
<dbReference type="InterPro" id="IPR052287">
    <property type="entry name" value="NHEJ_factor"/>
</dbReference>
<evidence type="ECO:0000313" key="13">
    <source>
        <dbReference type="Proteomes" id="UP000672032"/>
    </source>
</evidence>
<keyword evidence="13" id="KW-1185">Reference proteome</keyword>
<organism evidence="12 13">
    <name type="scientific">Monilinia vaccinii-corymbosi</name>
    <dbReference type="NCBI Taxonomy" id="61207"/>
    <lineage>
        <taxon>Eukaryota</taxon>
        <taxon>Fungi</taxon>
        <taxon>Dikarya</taxon>
        <taxon>Ascomycota</taxon>
        <taxon>Pezizomycotina</taxon>
        <taxon>Leotiomycetes</taxon>
        <taxon>Helotiales</taxon>
        <taxon>Sclerotiniaceae</taxon>
        <taxon>Monilinia</taxon>
    </lineage>
</organism>
<dbReference type="PANTHER" id="PTHR32235:SF1">
    <property type="entry name" value="NON-HOMOLOGOUS END-JOINING FACTOR 1"/>
    <property type="match status" value="1"/>
</dbReference>
<feature type="compositionally biased region" description="Basic and acidic residues" evidence="9">
    <location>
        <begin position="535"/>
        <end position="561"/>
    </location>
</feature>
<feature type="compositionally biased region" description="Polar residues" evidence="9">
    <location>
        <begin position="502"/>
        <end position="514"/>
    </location>
</feature>
<evidence type="ECO:0000256" key="6">
    <source>
        <dbReference type="ARBA" id="ARBA00025747"/>
    </source>
</evidence>
<proteinExistence type="inferred from homology"/>
<evidence type="ECO:0000256" key="9">
    <source>
        <dbReference type="SAM" id="MobiDB-lite"/>
    </source>
</evidence>